<dbReference type="AlphaFoldDB" id="A0A4Q6Y095"/>
<keyword evidence="2" id="KW-1003">Cell membrane</keyword>
<sequence>MSGLQYKAPGSIGGYLLRHHMTPGERASTASLQSRTFVNRRQTRTLSGSRRHRAEQGTGKRMMSDVRHRHAQPRGVVPIRFAPATVFLVVIVVFTAIMRVASSGHSLWFDELASVFFASQPVARLWSAWMLRETNPPLFYTVLHGWTALAGLSEVALRLPGILASLAAMAIVHTGIRSHYGHRAAVIATLLMAASAQQFYFAVQARSYMPLFLAISVSFFGAVGLVQPGPAQRRAWIAFVGGALVGIYLHTTALLWPAAVTIALMLVDRRYVPLLGDRWRHLLLADVLVLSGSLWWMWITVHQMRSPEGNIGWIGHPKAIEVATTFATGTLLAHEPHGWDWLGLVATGAAAVFGVARTWRNSATRLALACYVLSALFFLVANARQPIIIDRTVFWLSLFNIILAAAGLASIRVRRVRWLAPAVVISLLMPNLAHMILNLQVEDWRTPVVSLARQPGAILVVNGEAVSVAVRMACAVDLRMPRCPFPVVTLVTSGPQLDAWGIGSATPLAQPVPPGPVFLFRRWCHDPYKLLQTAGMLAGTTPPTSDFSGPYPYSILTEIPSRTIADHGLLRVATAGPCV</sequence>
<feature type="transmembrane region" description="Helical" evidence="9">
    <location>
        <begin position="363"/>
        <end position="381"/>
    </location>
</feature>
<feature type="transmembrane region" description="Helical" evidence="9">
    <location>
        <begin position="418"/>
        <end position="437"/>
    </location>
</feature>
<dbReference type="GO" id="GO:0005886">
    <property type="term" value="C:plasma membrane"/>
    <property type="evidence" value="ECO:0007669"/>
    <property type="project" value="UniProtKB-SubCell"/>
</dbReference>
<dbReference type="Pfam" id="PF13231">
    <property type="entry name" value="PMT_2"/>
    <property type="match status" value="1"/>
</dbReference>
<dbReference type="InterPro" id="IPR050297">
    <property type="entry name" value="LipidA_mod_glycosyltrf_83"/>
</dbReference>
<feature type="transmembrane region" description="Helical" evidence="9">
    <location>
        <begin position="208"/>
        <end position="226"/>
    </location>
</feature>
<evidence type="ECO:0000256" key="7">
    <source>
        <dbReference type="ARBA" id="ARBA00023136"/>
    </source>
</evidence>
<dbReference type="InterPro" id="IPR038731">
    <property type="entry name" value="RgtA/B/C-like"/>
</dbReference>
<comment type="caution">
    <text evidence="11">The sequence shown here is derived from an EMBL/GenBank/DDBJ whole genome shotgun (WGS) entry which is preliminary data.</text>
</comment>
<feature type="transmembrane region" description="Helical" evidence="9">
    <location>
        <begin position="393"/>
        <end position="411"/>
    </location>
</feature>
<keyword evidence="4" id="KW-0808">Transferase</keyword>
<dbReference type="PANTHER" id="PTHR33908:SF11">
    <property type="entry name" value="MEMBRANE PROTEIN"/>
    <property type="match status" value="1"/>
</dbReference>
<evidence type="ECO:0000256" key="3">
    <source>
        <dbReference type="ARBA" id="ARBA00022676"/>
    </source>
</evidence>
<gene>
    <name evidence="11" type="ORF">EWE75_03115</name>
</gene>
<accession>A0A4Q6Y095</accession>
<keyword evidence="3" id="KW-0328">Glycosyltransferase</keyword>
<comment type="subcellular location">
    <subcellularLocation>
        <location evidence="1">Cell membrane</location>
        <topology evidence="1">Multi-pass membrane protein</topology>
    </subcellularLocation>
</comment>
<keyword evidence="6 9" id="KW-1133">Transmembrane helix</keyword>
<dbReference type="OrthoDB" id="559425at2"/>
<feature type="region of interest" description="Disordered" evidence="8">
    <location>
        <begin position="42"/>
        <end position="66"/>
    </location>
</feature>
<evidence type="ECO:0000256" key="4">
    <source>
        <dbReference type="ARBA" id="ARBA00022679"/>
    </source>
</evidence>
<dbReference type="PANTHER" id="PTHR33908">
    <property type="entry name" value="MANNOSYLTRANSFERASE YKCB-RELATED"/>
    <property type="match status" value="1"/>
</dbReference>
<evidence type="ECO:0000256" key="2">
    <source>
        <dbReference type="ARBA" id="ARBA00022475"/>
    </source>
</evidence>
<dbReference type="GO" id="GO:0016763">
    <property type="term" value="F:pentosyltransferase activity"/>
    <property type="evidence" value="ECO:0007669"/>
    <property type="project" value="TreeGrafter"/>
</dbReference>
<organism evidence="11 12">
    <name type="scientific">Sphingomonas populi</name>
    <dbReference type="NCBI Taxonomy" id="2484750"/>
    <lineage>
        <taxon>Bacteria</taxon>
        <taxon>Pseudomonadati</taxon>
        <taxon>Pseudomonadota</taxon>
        <taxon>Alphaproteobacteria</taxon>
        <taxon>Sphingomonadales</taxon>
        <taxon>Sphingomonadaceae</taxon>
        <taxon>Sphingomonas</taxon>
    </lineage>
</organism>
<reference evidence="11 12" key="1">
    <citation type="submission" date="2019-02" db="EMBL/GenBank/DDBJ databases">
        <authorList>
            <person name="Li Y."/>
        </authorList>
    </citation>
    <scope>NUCLEOTIDE SEQUENCE [LARGE SCALE GENOMIC DNA]</scope>
    <source>
        <strain evidence="11 12">3-7</strain>
    </source>
</reference>
<evidence type="ECO:0000256" key="6">
    <source>
        <dbReference type="ARBA" id="ARBA00022989"/>
    </source>
</evidence>
<keyword evidence="5 9" id="KW-0812">Transmembrane</keyword>
<dbReference type="Proteomes" id="UP000292085">
    <property type="component" value="Unassembled WGS sequence"/>
</dbReference>
<evidence type="ECO:0000256" key="8">
    <source>
        <dbReference type="SAM" id="MobiDB-lite"/>
    </source>
</evidence>
<evidence type="ECO:0000256" key="9">
    <source>
        <dbReference type="SAM" id="Phobius"/>
    </source>
</evidence>
<evidence type="ECO:0000313" key="11">
    <source>
        <dbReference type="EMBL" id="RZF65995.1"/>
    </source>
</evidence>
<keyword evidence="12" id="KW-1185">Reference proteome</keyword>
<evidence type="ECO:0000313" key="12">
    <source>
        <dbReference type="Proteomes" id="UP000292085"/>
    </source>
</evidence>
<evidence type="ECO:0000259" key="10">
    <source>
        <dbReference type="Pfam" id="PF13231"/>
    </source>
</evidence>
<feature type="transmembrane region" description="Helical" evidence="9">
    <location>
        <begin position="155"/>
        <end position="172"/>
    </location>
</feature>
<feature type="transmembrane region" description="Helical" evidence="9">
    <location>
        <begin position="77"/>
        <end position="98"/>
    </location>
</feature>
<keyword evidence="7 9" id="KW-0472">Membrane</keyword>
<name>A0A4Q6Y095_9SPHN</name>
<evidence type="ECO:0000256" key="5">
    <source>
        <dbReference type="ARBA" id="ARBA00022692"/>
    </source>
</evidence>
<feature type="transmembrane region" description="Helical" evidence="9">
    <location>
        <begin position="339"/>
        <end position="356"/>
    </location>
</feature>
<feature type="transmembrane region" description="Helical" evidence="9">
    <location>
        <begin position="279"/>
        <end position="299"/>
    </location>
</feature>
<feature type="transmembrane region" description="Helical" evidence="9">
    <location>
        <begin position="238"/>
        <end position="267"/>
    </location>
</feature>
<dbReference type="EMBL" id="SGIS01000003">
    <property type="protein sequence ID" value="RZF65995.1"/>
    <property type="molecule type" value="Genomic_DNA"/>
</dbReference>
<dbReference type="GO" id="GO:0009103">
    <property type="term" value="P:lipopolysaccharide biosynthetic process"/>
    <property type="evidence" value="ECO:0007669"/>
    <property type="project" value="UniProtKB-ARBA"/>
</dbReference>
<feature type="domain" description="Glycosyltransferase RgtA/B/C/D-like" evidence="10">
    <location>
        <begin position="135"/>
        <end position="296"/>
    </location>
</feature>
<evidence type="ECO:0000256" key="1">
    <source>
        <dbReference type="ARBA" id="ARBA00004651"/>
    </source>
</evidence>
<proteinExistence type="predicted"/>
<protein>
    <recommendedName>
        <fullName evidence="10">Glycosyltransferase RgtA/B/C/D-like domain-containing protein</fullName>
    </recommendedName>
</protein>